<reference evidence="6 7" key="1">
    <citation type="submission" date="2016-10" db="EMBL/GenBank/DDBJ databases">
        <authorList>
            <person name="de Groot N.N."/>
        </authorList>
    </citation>
    <scope>NUCLEOTIDE SEQUENCE [LARGE SCALE GENOMIC DNA]</scope>
    <source>
        <strain evidence="6 7">KHGC13</strain>
    </source>
</reference>
<dbReference type="EMBL" id="FPBT01000011">
    <property type="protein sequence ID" value="SFU55028.1"/>
    <property type="molecule type" value="Genomic_DNA"/>
</dbReference>
<dbReference type="RefSeq" id="WP_090471186.1">
    <property type="nucleotide sequence ID" value="NZ_FOWF01000012.1"/>
</dbReference>
<dbReference type="SUPFAM" id="SSF53850">
    <property type="entry name" value="Periplasmic binding protein-like II"/>
    <property type="match status" value="1"/>
</dbReference>
<dbReference type="PROSITE" id="PS50931">
    <property type="entry name" value="HTH_LYSR"/>
    <property type="match status" value="1"/>
</dbReference>
<keyword evidence="3 6" id="KW-0238">DNA-binding</keyword>
<evidence type="ECO:0000256" key="4">
    <source>
        <dbReference type="ARBA" id="ARBA00023163"/>
    </source>
</evidence>
<sequence>MLDFRTKTFLEVCRSMNYTRAAEALHITQPAVSQHIRYLENIYGVKLFRYQNKDLSLTPEGEMLLRAMRQITNDEQLLREKMQSGSGSARTLSFGVTMTIGEYAVIPSLSRYLSAHPSENIHVRAGNTEQLLAGLQDGGIDFAIVEGYFPEGAYHTERFRQEDFIPVAAGRHTFCCGRTPRDITDLFGERLLIRESGSGTRNILERWLSLYNYSLEDFPRFVILENMHTIHRLLQEDCGISFLYRTIVEEDLRSGLLREIPLRDFHIRHDYTFLWRKDSIFSDEIRRICLELRSPGE</sequence>
<dbReference type="PANTHER" id="PTHR30126:SF91">
    <property type="entry name" value="LYSR FAMILY TRANSCRIPTIONAL REGULATOR"/>
    <property type="match status" value="1"/>
</dbReference>
<dbReference type="AlphaFoldDB" id="A0A1I7H2V6"/>
<evidence type="ECO:0000313" key="6">
    <source>
        <dbReference type="EMBL" id="SFU55028.1"/>
    </source>
</evidence>
<dbReference type="PANTHER" id="PTHR30126">
    <property type="entry name" value="HTH-TYPE TRANSCRIPTIONAL REGULATOR"/>
    <property type="match status" value="1"/>
</dbReference>
<dbReference type="InterPro" id="IPR036388">
    <property type="entry name" value="WH-like_DNA-bd_sf"/>
</dbReference>
<name>A0A1I7H2V6_9FIRM</name>
<dbReference type="InterPro" id="IPR005119">
    <property type="entry name" value="LysR_subst-bd"/>
</dbReference>
<keyword evidence="4" id="KW-0804">Transcription</keyword>
<dbReference type="Gene3D" id="3.40.190.10">
    <property type="entry name" value="Periplasmic binding protein-like II"/>
    <property type="match status" value="2"/>
</dbReference>
<protein>
    <submittedName>
        <fullName evidence="6">DNA-binding transcriptional regulator, LysR family</fullName>
    </submittedName>
</protein>
<dbReference type="Pfam" id="PF00126">
    <property type="entry name" value="HTH_1"/>
    <property type="match status" value="1"/>
</dbReference>
<keyword evidence="7" id="KW-1185">Reference proteome</keyword>
<dbReference type="STRING" id="155865.SAMN05216515_11245"/>
<evidence type="ECO:0000256" key="1">
    <source>
        <dbReference type="ARBA" id="ARBA00009437"/>
    </source>
</evidence>
<dbReference type="Proteomes" id="UP000198817">
    <property type="component" value="Unassembled WGS sequence"/>
</dbReference>
<feature type="domain" description="HTH lysR-type" evidence="5">
    <location>
        <begin position="7"/>
        <end position="58"/>
    </location>
</feature>
<dbReference type="Gene3D" id="1.10.10.10">
    <property type="entry name" value="Winged helix-like DNA-binding domain superfamily/Winged helix DNA-binding domain"/>
    <property type="match status" value="1"/>
</dbReference>
<keyword evidence="2" id="KW-0805">Transcription regulation</keyword>
<dbReference type="PRINTS" id="PR00039">
    <property type="entry name" value="HTHLYSR"/>
</dbReference>
<dbReference type="OrthoDB" id="9785745at2"/>
<accession>A0A1I7H2V6</accession>
<dbReference type="SUPFAM" id="SSF46785">
    <property type="entry name" value="Winged helix' DNA-binding domain"/>
    <property type="match status" value="1"/>
</dbReference>
<evidence type="ECO:0000259" key="5">
    <source>
        <dbReference type="PROSITE" id="PS50931"/>
    </source>
</evidence>
<dbReference type="Pfam" id="PF03466">
    <property type="entry name" value="LysR_substrate"/>
    <property type="match status" value="1"/>
</dbReference>
<dbReference type="GO" id="GO:0003700">
    <property type="term" value="F:DNA-binding transcription factor activity"/>
    <property type="evidence" value="ECO:0007669"/>
    <property type="project" value="InterPro"/>
</dbReference>
<evidence type="ECO:0000313" key="7">
    <source>
        <dbReference type="Proteomes" id="UP000198817"/>
    </source>
</evidence>
<gene>
    <name evidence="6" type="ORF">SAMN05216508_11145</name>
</gene>
<dbReference type="InterPro" id="IPR036390">
    <property type="entry name" value="WH_DNA-bd_sf"/>
</dbReference>
<proteinExistence type="inferred from homology"/>
<dbReference type="GO" id="GO:0000976">
    <property type="term" value="F:transcription cis-regulatory region binding"/>
    <property type="evidence" value="ECO:0007669"/>
    <property type="project" value="TreeGrafter"/>
</dbReference>
<comment type="similarity">
    <text evidence="1">Belongs to the LysR transcriptional regulatory family.</text>
</comment>
<evidence type="ECO:0000256" key="2">
    <source>
        <dbReference type="ARBA" id="ARBA00023015"/>
    </source>
</evidence>
<dbReference type="InterPro" id="IPR000847">
    <property type="entry name" value="LysR_HTH_N"/>
</dbReference>
<organism evidence="6 7">
    <name type="scientific">Eubacterium pyruvativorans</name>
    <dbReference type="NCBI Taxonomy" id="155865"/>
    <lineage>
        <taxon>Bacteria</taxon>
        <taxon>Bacillati</taxon>
        <taxon>Bacillota</taxon>
        <taxon>Clostridia</taxon>
        <taxon>Eubacteriales</taxon>
        <taxon>Eubacteriaceae</taxon>
        <taxon>Eubacterium</taxon>
    </lineage>
</organism>
<evidence type="ECO:0000256" key="3">
    <source>
        <dbReference type="ARBA" id="ARBA00023125"/>
    </source>
</evidence>